<evidence type="ECO:0000313" key="4">
    <source>
        <dbReference type="Proteomes" id="UP001166286"/>
    </source>
</evidence>
<evidence type="ECO:0000256" key="1">
    <source>
        <dbReference type="SAM" id="SignalP"/>
    </source>
</evidence>
<dbReference type="Proteomes" id="UP001166286">
    <property type="component" value="Unassembled WGS sequence"/>
</dbReference>
<comment type="caution">
    <text evidence="3">The sequence shown here is derived from an EMBL/GenBank/DDBJ whole genome shotgun (WGS) entry which is preliminary data.</text>
</comment>
<evidence type="ECO:0000313" key="3">
    <source>
        <dbReference type="EMBL" id="KAK0510652.1"/>
    </source>
</evidence>
<dbReference type="PANTHER" id="PTHR33339:SF1">
    <property type="entry name" value="LYSM DOMAIN-CONTAINING PROTEIN"/>
    <property type="match status" value="1"/>
</dbReference>
<accession>A0AA39QWP9</accession>
<dbReference type="InterPro" id="IPR057194">
    <property type="entry name" value="DUF7872"/>
</dbReference>
<keyword evidence="4" id="KW-1185">Reference proteome</keyword>
<sequence>MYASLVIVLFALPLLFTANVCSSPVGGTPTLVARASSDPVSPICSAAANRNQQAWTSNNIGQWFKNQTKPYVVMSWHYSIGGPVVQNIQEWILKLANDGENPCGLLSTDCEPNPEFSQCVQYPEANFVWFAMAAFSNYLGNMANAILNCQQILTDYTGTMVGEFFTPQTPPTTLIMPISIVAGISAAISSFFPPAAVVAGAGGIANGILTQQGLDAPSPLAQWSDVIAALGDLTNQTVSAISTYWTAQLGSTPEVMDSNRDTYDADPNALPAILNGGGFASSSSSNVQTFPRAIYGALASAAINALWNEDKDFIIKMSDDTLGAGAGGACKALPSMTYCDENGVAWIFMRWNWKTVLTGHLTQSMLNSADWQVWGAYSPPANNPSGNSNQLEKYGLSLEIIAKSSWRVQQQYGFWTNQTASATVSSVLANIANLSLDQIVSWNMAVCDLDGVLNGKHFVQSGTPWYQYIGCSCANMKNWPLPLPSTSQLSAQACSGAWTS</sequence>
<feature type="domain" description="DUF7872" evidence="2">
    <location>
        <begin position="267"/>
        <end position="449"/>
    </location>
</feature>
<gene>
    <name evidence="3" type="ORF">JMJ35_007084</name>
</gene>
<organism evidence="3 4">
    <name type="scientific">Cladonia borealis</name>
    <dbReference type="NCBI Taxonomy" id="184061"/>
    <lineage>
        <taxon>Eukaryota</taxon>
        <taxon>Fungi</taxon>
        <taxon>Dikarya</taxon>
        <taxon>Ascomycota</taxon>
        <taxon>Pezizomycotina</taxon>
        <taxon>Lecanoromycetes</taxon>
        <taxon>OSLEUM clade</taxon>
        <taxon>Lecanoromycetidae</taxon>
        <taxon>Lecanorales</taxon>
        <taxon>Lecanorineae</taxon>
        <taxon>Cladoniaceae</taxon>
        <taxon>Cladonia</taxon>
    </lineage>
</organism>
<feature type="signal peptide" evidence="1">
    <location>
        <begin position="1"/>
        <end position="22"/>
    </location>
</feature>
<keyword evidence="1" id="KW-0732">Signal</keyword>
<protein>
    <recommendedName>
        <fullName evidence="2">DUF7872 domain-containing protein</fullName>
    </recommendedName>
</protein>
<dbReference type="AlphaFoldDB" id="A0AA39QWP9"/>
<proteinExistence type="predicted"/>
<evidence type="ECO:0000259" key="2">
    <source>
        <dbReference type="Pfam" id="PF25278"/>
    </source>
</evidence>
<dbReference type="PANTHER" id="PTHR33339">
    <property type="entry name" value="LYSM DOMAIN-CONTAINING PROTEIN"/>
    <property type="match status" value="1"/>
</dbReference>
<feature type="chain" id="PRO_5041220101" description="DUF7872 domain-containing protein" evidence="1">
    <location>
        <begin position="23"/>
        <end position="500"/>
    </location>
</feature>
<name>A0AA39QWP9_9LECA</name>
<dbReference type="EMBL" id="JAFEKC020000015">
    <property type="protein sequence ID" value="KAK0510652.1"/>
    <property type="molecule type" value="Genomic_DNA"/>
</dbReference>
<reference evidence="3" key="1">
    <citation type="submission" date="2023-03" db="EMBL/GenBank/DDBJ databases">
        <title>Complete genome of Cladonia borealis.</title>
        <authorList>
            <person name="Park H."/>
        </authorList>
    </citation>
    <scope>NUCLEOTIDE SEQUENCE</scope>
    <source>
        <strain evidence="3">ANT050790</strain>
    </source>
</reference>
<dbReference type="Pfam" id="PF25278">
    <property type="entry name" value="DUF7872"/>
    <property type="match status" value="1"/>
</dbReference>